<evidence type="ECO:0000313" key="3">
    <source>
        <dbReference type="Proteomes" id="UP000813824"/>
    </source>
</evidence>
<keyword evidence="1" id="KW-0812">Transmembrane</keyword>
<keyword evidence="1" id="KW-0472">Membrane</keyword>
<dbReference type="EMBL" id="JAEVFJ010000012">
    <property type="protein sequence ID" value="KAH8101456.1"/>
    <property type="molecule type" value="Genomic_DNA"/>
</dbReference>
<organism evidence="2 3">
    <name type="scientific">Cristinia sonorae</name>
    <dbReference type="NCBI Taxonomy" id="1940300"/>
    <lineage>
        <taxon>Eukaryota</taxon>
        <taxon>Fungi</taxon>
        <taxon>Dikarya</taxon>
        <taxon>Basidiomycota</taxon>
        <taxon>Agaricomycotina</taxon>
        <taxon>Agaricomycetes</taxon>
        <taxon>Agaricomycetidae</taxon>
        <taxon>Agaricales</taxon>
        <taxon>Pleurotineae</taxon>
        <taxon>Stephanosporaceae</taxon>
        <taxon>Cristinia</taxon>
    </lineage>
</organism>
<evidence type="ECO:0000313" key="2">
    <source>
        <dbReference type="EMBL" id="KAH8101456.1"/>
    </source>
</evidence>
<dbReference type="AlphaFoldDB" id="A0A8K0UR06"/>
<evidence type="ECO:0000256" key="1">
    <source>
        <dbReference type="SAM" id="Phobius"/>
    </source>
</evidence>
<dbReference type="Proteomes" id="UP000813824">
    <property type="component" value="Unassembled WGS sequence"/>
</dbReference>
<sequence>MESYRRYDLVLDEAEDSPMFKVTGYSVLVTAVASAYTLYRLIVLIFGLHILPTLVEVYAVGVGAVALYLLGLLRYSSPPYRPDFFHEDRIADAIPFIRCLLVFIFAFTITLGLPLFIVFTALWTVGLQGFIARFITKYFLIALALWGILATGLLLLFNFIWIVLVSIFGGLVSSLYRFVTNRTNVRTLYNVIDSVSFLTAFGLAVSWLARTIIPGSMRFMGDIAPKWD</sequence>
<feature type="transmembrane region" description="Helical" evidence="1">
    <location>
        <begin position="130"/>
        <end position="149"/>
    </location>
</feature>
<feature type="transmembrane region" description="Helical" evidence="1">
    <location>
        <begin position="188"/>
        <end position="209"/>
    </location>
</feature>
<keyword evidence="1" id="KW-1133">Transmembrane helix</keyword>
<feature type="transmembrane region" description="Helical" evidence="1">
    <location>
        <begin position="156"/>
        <end position="176"/>
    </location>
</feature>
<feature type="transmembrane region" description="Helical" evidence="1">
    <location>
        <begin position="57"/>
        <end position="75"/>
    </location>
</feature>
<feature type="transmembrane region" description="Helical" evidence="1">
    <location>
        <begin position="96"/>
        <end position="124"/>
    </location>
</feature>
<feature type="transmembrane region" description="Helical" evidence="1">
    <location>
        <begin position="27"/>
        <end position="51"/>
    </location>
</feature>
<name>A0A8K0UR06_9AGAR</name>
<gene>
    <name evidence="2" type="ORF">BXZ70DRAFT_93543</name>
</gene>
<comment type="caution">
    <text evidence="2">The sequence shown here is derived from an EMBL/GenBank/DDBJ whole genome shotgun (WGS) entry which is preliminary data.</text>
</comment>
<keyword evidence="3" id="KW-1185">Reference proteome</keyword>
<accession>A0A8K0UR06</accession>
<proteinExistence type="predicted"/>
<protein>
    <submittedName>
        <fullName evidence="2">Uncharacterized protein</fullName>
    </submittedName>
</protein>
<reference evidence="2" key="1">
    <citation type="journal article" date="2021" name="New Phytol.">
        <title>Evolutionary innovations through gain and loss of genes in the ectomycorrhizal Boletales.</title>
        <authorList>
            <person name="Wu G."/>
            <person name="Miyauchi S."/>
            <person name="Morin E."/>
            <person name="Kuo A."/>
            <person name="Drula E."/>
            <person name="Varga T."/>
            <person name="Kohler A."/>
            <person name="Feng B."/>
            <person name="Cao Y."/>
            <person name="Lipzen A."/>
            <person name="Daum C."/>
            <person name="Hundley H."/>
            <person name="Pangilinan J."/>
            <person name="Johnson J."/>
            <person name="Barry K."/>
            <person name="LaButti K."/>
            <person name="Ng V."/>
            <person name="Ahrendt S."/>
            <person name="Min B."/>
            <person name="Choi I.G."/>
            <person name="Park H."/>
            <person name="Plett J.M."/>
            <person name="Magnuson J."/>
            <person name="Spatafora J.W."/>
            <person name="Nagy L.G."/>
            <person name="Henrissat B."/>
            <person name="Grigoriev I.V."/>
            <person name="Yang Z.L."/>
            <person name="Xu J."/>
            <person name="Martin F.M."/>
        </authorList>
    </citation>
    <scope>NUCLEOTIDE SEQUENCE</scope>
    <source>
        <strain evidence="2">KKN 215</strain>
    </source>
</reference>